<comment type="caution">
    <text evidence="2">The sequence shown here is derived from an EMBL/GenBank/DDBJ whole genome shotgun (WGS) entry which is preliminary data.</text>
</comment>
<evidence type="ECO:0000313" key="2">
    <source>
        <dbReference type="EMBL" id="CAE6788956.1"/>
    </source>
</evidence>
<keyword evidence="3" id="KW-1185">Reference proteome</keyword>
<proteinExistence type="predicted"/>
<name>A0ABM8S4R0_9BURK</name>
<organism evidence="2 3">
    <name type="scientific">Paraburkholderia nemoris</name>
    <dbReference type="NCBI Taxonomy" id="2793076"/>
    <lineage>
        <taxon>Bacteria</taxon>
        <taxon>Pseudomonadati</taxon>
        <taxon>Pseudomonadota</taxon>
        <taxon>Betaproteobacteria</taxon>
        <taxon>Burkholderiales</taxon>
        <taxon>Burkholderiaceae</taxon>
        <taxon>Paraburkholderia</taxon>
    </lineage>
</organism>
<evidence type="ECO:0000313" key="3">
    <source>
        <dbReference type="Proteomes" id="UP000673821"/>
    </source>
</evidence>
<dbReference type="Proteomes" id="UP000673821">
    <property type="component" value="Unassembled WGS sequence"/>
</dbReference>
<accession>A0ABM8S4R0</accession>
<protein>
    <recommendedName>
        <fullName evidence="4">ATP-binding protein</fullName>
    </recommendedName>
</protein>
<dbReference type="EMBL" id="CAJNBH010000014">
    <property type="protein sequence ID" value="CAE6788956.1"/>
    <property type="molecule type" value="Genomic_DNA"/>
</dbReference>
<evidence type="ECO:0008006" key="4">
    <source>
        <dbReference type="Google" id="ProtNLM"/>
    </source>
</evidence>
<evidence type="ECO:0000256" key="1">
    <source>
        <dbReference type="SAM" id="MobiDB-lite"/>
    </source>
</evidence>
<sequence>MNDHPGAAVRHTGRNPISGTPEAPGPAVWTEDRSPEERVLTHPLFGEPNIRTPPGVEAYHAGKRRMLDGIAGFCVLGDPGMGRRGVLKMMRGYLSQEFPRLAVIEHVLSRHALMTPSAVLSSLLVSAGHSVVGGSRIAQLQRLLNLQEEKALISGAPLSVVILHNAEYVNEVVCETLLDLHDGLRLHGIRPFTISGALLDPFVTRMSQLAGSLHVTELRSVFGSVHYLRFLEGIEDYTAVLAEIDTLLVGHPNPTTWTEALLPLAYRGGFRLTSQAPALHAGVVSQVPTGRFPVRDLFDVVRQVLAMAASLDSPEFEIPPDSWAEAVRIVMGIGIAYLPGVSSAGLG</sequence>
<reference evidence="2 3" key="1">
    <citation type="submission" date="2021-02" db="EMBL/GenBank/DDBJ databases">
        <authorList>
            <person name="Vanwijnsberghe S."/>
        </authorList>
    </citation>
    <scope>NUCLEOTIDE SEQUENCE [LARGE SCALE GENOMIC DNA]</scope>
    <source>
        <strain evidence="2 3">R-69776</strain>
    </source>
</reference>
<feature type="region of interest" description="Disordered" evidence="1">
    <location>
        <begin position="1"/>
        <end position="37"/>
    </location>
</feature>
<gene>
    <name evidence="2" type="ORF">R69776_04663</name>
</gene>